<dbReference type="AlphaFoldDB" id="A0A1J0VU80"/>
<dbReference type="Gene3D" id="3.40.50.360">
    <property type="match status" value="1"/>
</dbReference>
<dbReference type="InterPro" id="IPR026816">
    <property type="entry name" value="Flavodoxin_dom"/>
</dbReference>
<evidence type="ECO:0000313" key="3">
    <source>
        <dbReference type="Proteomes" id="UP000183810"/>
    </source>
</evidence>
<proteinExistence type="predicted"/>
<dbReference type="InterPro" id="IPR008254">
    <property type="entry name" value="Flavodoxin/NO_synth"/>
</dbReference>
<dbReference type="OrthoDB" id="129384at2"/>
<dbReference type="RefSeq" id="WP_071928683.1">
    <property type="nucleotide sequence ID" value="NZ_CP018082.1"/>
</dbReference>
<dbReference type="Pfam" id="PF12724">
    <property type="entry name" value="Flavodoxin_5"/>
    <property type="match status" value="1"/>
</dbReference>
<name>A0A1J0VU80_9NOCA</name>
<protein>
    <recommendedName>
        <fullName evidence="1">Flavodoxin-like domain-containing protein</fullName>
    </recommendedName>
</protein>
<keyword evidence="3" id="KW-1185">Reference proteome</keyword>
<accession>A0A1J0VU80</accession>
<reference evidence="2" key="1">
    <citation type="submission" date="2016-11" db="EMBL/GenBank/DDBJ databases">
        <authorList>
            <person name="Jaros S."/>
            <person name="Januszkiewicz K."/>
            <person name="Wedrychowicz H."/>
        </authorList>
    </citation>
    <scope>NUCLEOTIDE SEQUENCE [LARGE SCALE GENOMIC DNA]</scope>
    <source>
        <strain evidence="2">Y48</strain>
    </source>
</reference>
<organism evidence="2 3">
    <name type="scientific">Nocardia mangyaensis</name>
    <dbReference type="NCBI Taxonomy" id="2213200"/>
    <lineage>
        <taxon>Bacteria</taxon>
        <taxon>Bacillati</taxon>
        <taxon>Actinomycetota</taxon>
        <taxon>Actinomycetes</taxon>
        <taxon>Mycobacteriales</taxon>
        <taxon>Nocardiaceae</taxon>
        <taxon>Nocardia</taxon>
    </lineage>
</organism>
<dbReference type="InterPro" id="IPR029039">
    <property type="entry name" value="Flavoprotein-like_sf"/>
</dbReference>
<dbReference type="GO" id="GO:0010181">
    <property type="term" value="F:FMN binding"/>
    <property type="evidence" value="ECO:0007669"/>
    <property type="project" value="InterPro"/>
</dbReference>
<sequence length="157" mass="16934">MTVAPPPRIAVLSATAPGSSRGIAEFVWDDLVSRGAHAELHEIAHAPDLSAFDAVVLGGPVQDGRLPAEAMAYLRDNLGALEDKELWLFGVSPAPHTPNGRHPRQDLEDLLAVLRPRDYVGFRGGHHTDRCDWQSVRTWSDSIALAHGLTDASVGFS</sequence>
<evidence type="ECO:0000313" key="2">
    <source>
        <dbReference type="EMBL" id="APE35495.1"/>
    </source>
</evidence>
<feature type="domain" description="Flavodoxin-like" evidence="1">
    <location>
        <begin position="9"/>
        <end position="144"/>
    </location>
</feature>
<dbReference type="SUPFAM" id="SSF52218">
    <property type="entry name" value="Flavoproteins"/>
    <property type="match status" value="1"/>
</dbReference>
<dbReference type="EMBL" id="CP018082">
    <property type="protein sequence ID" value="APE35495.1"/>
    <property type="molecule type" value="Genomic_DNA"/>
</dbReference>
<dbReference type="KEGG" id="nsl:BOX37_17795"/>
<dbReference type="Proteomes" id="UP000183810">
    <property type="component" value="Chromosome"/>
</dbReference>
<dbReference type="PROSITE" id="PS50902">
    <property type="entry name" value="FLAVODOXIN_LIKE"/>
    <property type="match status" value="1"/>
</dbReference>
<gene>
    <name evidence="2" type="ORF">BOX37_17795</name>
</gene>
<evidence type="ECO:0000259" key="1">
    <source>
        <dbReference type="PROSITE" id="PS50902"/>
    </source>
</evidence>